<dbReference type="STRING" id="937775.Metlim_2807"/>
<dbReference type="Proteomes" id="UP000005741">
    <property type="component" value="Chromosome"/>
</dbReference>
<dbReference type="InterPro" id="IPR036291">
    <property type="entry name" value="NAD(P)-bd_dom_sf"/>
</dbReference>
<dbReference type="Gene3D" id="3.40.50.720">
    <property type="entry name" value="NAD(P)-binding Rossmann-like Domain"/>
    <property type="match status" value="1"/>
</dbReference>
<dbReference type="Pfam" id="PF16363">
    <property type="entry name" value="GDP_Man_Dehyd"/>
    <property type="match status" value="1"/>
</dbReference>
<proteinExistence type="predicted"/>
<protein>
    <submittedName>
        <fullName evidence="2">NAD-dependent epimerase/dehydratase</fullName>
    </submittedName>
</protein>
<dbReference type="SUPFAM" id="SSF51735">
    <property type="entry name" value="NAD(P)-binding Rossmann-fold domains"/>
    <property type="match status" value="1"/>
</dbReference>
<gene>
    <name evidence="2" type="ORF">Metlim_2807</name>
</gene>
<evidence type="ECO:0000313" key="3">
    <source>
        <dbReference type="Proteomes" id="UP000005741"/>
    </source>
</evidence>
<feature type="domain" description="NAD(P)-binding" evidence="1">
    <location>
        <begin position="8"/>
        <end position="309"/>
    </location>
</feature>
<evidence type="ECO:0000313" key="2">
    <source>
        <dbReference type="EMBL" id="EHQ36841.1"/>
    </source>
</evidence>
<reference evidence="2 3" key="1">
    <citation type="submission" date="2011-10" db="EMBL/GenBank/DDBJ databases">
        <title>The Improved High-Quality Draft genome of Methanoplanus limicola DSM 2279.</title>
        <authorList>
            <consortium name="US DOE Joint Genome Institute (JGI-PGF)"/>
            <person name="Lucas S."/>
            <person name="Copeland A."/>
            <person name="Lapidus A."/>
            <person name="Glavina del Rio T."/>
            <person name="Dalin E."/>
            <person name="Tice H."/>
            <person name="Bruce D."/>
            <person name="Goodwin L."/>
            <person name="Pitluck S."/>
            <person name="Peters L."/>
            <person name="Mikhailova N."/>
            <person name="Lu M."/>
            <person name="Kyrpides N."/>
            <person name="Mavromatis K."/>
            <person name="Ivanova N."/>
            <person name="Markowitz V."/>
            <person name="Cheng J.-F."/>
            <person name="Hugenholtz P."/>
            <person name="Woyke T."/>
            <person name="Wu D."/>
            <person name="Wirth R."/>
            <person name="Brambilla E.-M."/>
            <person name="Klenk H.-P."/>
            <person name="Eisen J.A."/>
        </authorList>
    </citation>
    <scope>NUCLEOTIDE SEQUENCE [LARGE SCALE GENOMIC DNA]</scope>
    <source>
        <strain evidence="2 3">DSM 2279</strain>
    </source>
</reference>
<evidence type="ECO:0000259" key="1">
    <source>
        <dbReference type="Pfam" id="PF16363"/>
    </source>
</evidence>
<dbReference type="InterPro" id="IPR016040">
    <property type="entry name" value="NAD(P)-bd_dom"/>
</dbReference>
<dbReference type="InParanoid" id="H1YWV0"/>
<sequence>MNSLMKVLITGASGFTGRYLIKHISEKCASAKNRPEIYGLYNSSKPKSSESCRFIKADICNVSEIEDLISSVKPDYIIHLAGERRGSYEEQFRLNAVGTVNLLEAVRKHCNKSRILVVSSSAVYGYAGEMPISEDNPLRPVGAYGVSKAAGEMAALSFTRQYGMNITVARPFNLFGPGQNEDFVTGKIVKYTGEIIAGLRESFDLYSLDSGRDFVDVRDAVRAYWDIISSPVFEEKCRGEVFNIGSGDAFTVRDVIVALEIITSHKITVNLPSEILPEIVPTQKSDITKIKNTVGWVPEYNFEKTLTDMLKEY</sequence>
<dbReference type="AlphaFoldDB" id="H1YWV0"/>
<dbReference type="EMBL" id="CM001436">
    <property type="protein sequence ID" value="EHQ36841.1"/>
    <property type="molecule type" value="Genomic_DNA"/>
</dbReference>
<keyword evidence="3" id="KW-1185">Reference proteome</keyword>
<organism evidence="2 3">
    <name type="scientific">Methanoplanus limicola DSM 2279</name>
    <dbReference type="NCBI Taxonomy" id="937775"/>
    <lineage>
        <taxon>Archaea</taxon>
        <taxon>Methanobacteriati</taxon>
        <taxon>Methanobacteriota</taxon>
        <taxon>Stenosarchaea group</taxon>
        <taxon>Methanomicrobia</taxon>
        <taxon>Methanomicrobiales</taxon>
        <taxon>Methanomicrobiaceae</taxon>
        <taxon>Methanoplanus</taxon>
    </lineage>
</organism>
<dbReference type="HOGENOM" id="CLU_007383_1_7_2"/>
<dbReference type="PANTHER" id="PTHR43000">
    <property type="entry name" value="DTDP-D-GLUCOSE 4,6-DEHYDRATASE-RELATED"/>
    <property type="match status" value="1"/>
</dbReference>
<name>H1YWV0_9EURY</name>
<accession>H1YWV0</accession>
<dbReference type="Gene3D" id="3.90.25.10">
    <property type="entry name" value="UDP-galactose 4-epimerase, domain 1"/>
    <property type="match status" value="1"/>
</dbReference>